<organism evidence="3 4">
    <name type="scientific">Strigomonas culicis</name>
    <dbReference type="NCBI Taxonomy" id="28005"/>
    <lineage>
        <taxon>Eukaryota</taxon>
        <taxon>Discoba</taxon>
        <taxon>Euglenozoa</taxon>
        <taxon>Kinetoplastea</taxon>
        <taxon>Metakinetoplastina</taxon>
        <taxon>Trypanosomatida</taxon>
        <taxon>Trypanosomatidae</taxon>
        <taxon>Strigomonadinae</taxon>
        <taxon>Strigomonas</taxon>
    </lineage>
</organism>
<dbReference type="InterPro" id="IPR041476">
    <property type="entry name" value="TRAF3IP1_C"/>
</dbReference>
<evidence type="ECO:0000256" key="1">
    <source>
        <dbReference type="SAM" id="MobiDB-lite"/>
    </source>
</evidence>
<reference evidence="3 4" key="1">
    <citation type="journal article" date="2013" name="PLoS ONE">
        <title>Predicting the Proteins of Angomonas deanei, Strigomonas culicis and Their Respective Endosymbionts Reveals New Aspects of the Trypanosomatidae Family.</title>
        <authorList>
            <person name="Motta M.C."/>
            <person name="Martins A.C."/>
            <person name="de Souza S.S."/>
            <person name="Catta-Preta C.M."/>
            <person name="Silva R."/>
            <person name="Klein C.C."/>
            <person name="de Almeida L.G."/>
            <person name="de Lima Cunha O."/>
            <person name="Ciapina L.P."/>
            <person name="Brocchi M."/>
            <person name="Colabardini A.C."/>
            <person name="de Araujo Lima B."/>
            <person name="Machado C.R."/>
            <person name="de Almeida Soares C.M."/>
            <person name="Probst C.M."/>
            <person name="de Menezes C.B."/>
            <person name="Thompson C.E."/>
            <person name="Bartholomeu D.C."/>
            <person name="Gradia D.F."/>
            <person name="Pavoni D.P."/>
            <person name="Grisard E.C."/>
            <person name="Fantinatti-Garboggini F."/>
            <person name="Marchini F.K."/>
            <person name="Rodrigues-Luiz G.F."/>
            <person name="Wagner G."/>
            <person name="Goldman G.H."/>
            <person name="Fietto J.L."/>
            <person name="Elias M.C."/>
            <person name="Goldman M.H."/>
            <person name="Sagot M.F."/>
            <person name="Pereira M."/>
            <person name="Stoco P.H."/>
            <person name="de Mendonca-Neto R.P."/>
            <person name="Teixeira S.M."/>
            <person name="Maciel T.E."/>
            <person name="de Oliveira Mendes T.A."/>
            <person name="Urmenyi T.P."/>
            <person name="de Souza W."/>
            <person name="Schenkman S."/>
            <person name="de Vasconcelos A.T."/>
        </authorList>
    </citation>
    <scope>NUCLEOTIDE SEQUENCE [LARGE SCALE GENOMIC DNA]</scope>
</reference>
<proteinExistence type="predicted"/>
<evidence type="ECO:0000313" key="3">
    <source>
        <dbReference type="EMBL" id="EPY16537.1"/>
    </source>
</evidence>
<dbReference type="GO" id="GO:0030992">
    <property type="term" value="C:intraciliary transport particle B"/>
    <property type="evidence" value="ECO:0007669"/>
    <property type="project" value="TreeGrafter"/>
</dbReference>
<dbReference type="Proteomes" id="UP000015354">
    <property type="component" value="Unassembled WGS sequence"/>
</dbReference>
<dbReference type="EMBL" id="ATMH01011069">
    <property type="protein sequence ID" value="EPY16537.1"/>
    <property type="molecule type" value="Genomic_DNA"/>
</dbReference>
<evidence type="ECO:0000259" key="2">
    <source>
        <dbReference type="Pfam" id="PF17749"/>
    </source>
</evidence>
<dbReference type="GO" id="GO:0060271">
    <property type="term" value="P:cilium assembly"/>
    <property type="evidence" value="ECO:0007669"/>
    <property type="project" value="TreeGrafter"/>
</dbReference>
<name>S9TER7_9TRYP</name>
<dbReference type="GO" id="GO:0042073">
    <property type="term" value="P:intraciliary transport"/>
    <property type="evidence" value="ECO:0007669"/>
    <property type="project" value="TreeGrafter"/>
</dbReference>
<gene>
    <name evidence="3" type="ORF">STCU_11168</name>
</gene>
<protein>
    <recommendedName>
        <fullName evidence="2">TRAF3-interacting protein 1 C-terminal domain-containing protein</fullName>
    </recommendedName>
</protein>
<comment type="caution">
    <text evidence="3">The sequence shown here is derived from an EMBL/GenBank/DDBJ whole genome shotgun (WGS) entry which is preliminary data.</text>
</comment>
<feature type="region of interest" description="Disordered" evidence="1">
    <location>
        <begin position="1"/>
        <end position="26"/>
    </location>
</feature>
<dbReference type="Pfam" id="PF17749">
    <property type="entry name" value="MIP-T3_C"/>
    <property type="match status" value="1"/>
</dbReference>
<dbReference type="GO" id="GO:0008017">
    <property type="term" value="F:microtubule binding"/>
    <property type="evidence" value="ECO:0007669"/>
    <property type="project" value="InterPro"/>
</dbReference>
<feature type="compositionally biased region" description="Basic and acidic residues" evidence="1">
    <location>
        <begin position="1"/>
        <end position="12"/>
    </location>
</feature>
<keyword evidence="4" id="KW-1185">Reference proteome</keyword>
<dbReference type="InterPro" id="IPR018799">
    <property type="entry name" value="TRAF3IP1"/>
</dbReference>
<dbReference type="OrthoDB" id="10258914at2759"/>
<sequence length="81" mass="9412">MSRELDMWRSEARSQSVAAEDAHRQTQESLREVQAQLQNLEDAITDQLLKTNNLRRNILANDQAMQNMMRMIVNPEVANRS</sequence>
<evidence type="ECO:0000313" key="4">
    <source>
        <dbReference type="Proteomes" id="UP000015354"/>
    </source>
</evidence>
<dbReference type="PANTHER" id="PTHR31363:SF0">
    <property type="entry name" value="TRAF3-INTERACTING PROTEIN 1"/>
    <property type="match status" value="1"/>
</dbReference>
<dbReference type="GO" id="GO:0036064">
    <property type="term" value="C:ciliary basal body"/>
    <property type="evidence" value="ECO:0007669"/>
    <property type="project" value="TreeGrafter"/>
</dbReference>
<accession>S9TER7</accession>
<dbReference type="GO" id="GO:0070507">
    <property type="term" value="P:regulation of microtubule cytoskeleton organization"/>
    <property type="evidence" value="ECO:0007669"/>
    <property type="project" value="TreeGrafter"/>
</dbReference>
<dbReference type="AlphaFoldDB" id="S9TER7"/>
<feature type="domain" description="TRAF3-interacting protein 1 C-terminal" evidence="2">
    <location>
        <begin position="1"/>
        <end position="72"/>
    </location>
</feature>
<dbReference type="PANTHER" id="PTHR31363">
    <property type="entry name" value="TRAF3-INTERACTING PROTEIN 1"/>
    <property type="match status" value="1"/>
</dbReference>
<dbReference type="GO" id="GO:0005930">
    <property type="term" value="C:axoneme"/>
    <property type="evidence" value="ECO:0007669"/>
    <property type="project" value="TreeGrafter"/>
</dbReference>